<feature type="non-terminal residue" evidence="2">
    <location>
        <position position="1"/>
    </location>
</feature>
<dbReference type="Proteomes" id="UP000054007">
    <property type="component" value="Unassembled WGS sequence"/>
</dbReference>
<evidence type="ECO:0000313" key="2">
    <source>
        <dbReference type="EMBL" id="KIY68158.1"/>
    </source>
</evidence>
<organism evidence="2 3">
    <name type="scientific">Cylindrobasidium torrendii FP15055 ss-10</name>
    <dbReference type="NCBI Taxonomy" id="1314674"/>
    <lineage>
        <taxon>Eukaryota</taxon>
        <taxon>Fungi</taxon>
        <taxon>Dikarya</taxon>
        <taxon>Basidiomycota</taxon>
        <taxon>Agaricomycotina</taxon>
        <taxon>Agaricomycetes</taxon>
        <taxon>Agaricomycetidae</taxon>
        <taxon>Agaricales</taxon>
        <taxon>Marasmiineae</taxon>
        <taxon>Physalacriaceae</taxon>
        <taxon>Cylindrobasidium</taxon>
    </lineage>
</organism>
<dbReference type="EMBL" id="KN880508">
    <property type="protein sequence ID" value="KIY68158.1"/>
    <property type="molecule type" value="Genomic_DNA"/>
</dbReference>
<accession>A0A0D7BCB3</accession>
<feature type="transmembrane region" description="Helical" evidence="1">
    <location>
        <begin position="98"/>
        <end position="120"/>
    </location>
</feature>
<proteinExistence type="predicted"/>
<dbReference type="OrthoDB" id="3001227at2759"/>
<evidence type="ECO:0000313" key="3">
    <source>
        <dbReference type="Proteomes" id="UP000054007"/>
    </source>
</evidence>
<keyword evidence="1" id="KW-0472">Membrane</keyword>
<evidence type="ECO:0000256" key="1">
    <source>
        <dbReference type="SAM" id="Phobius"/>
    </source>
</evidence>
<keyword evidence="1" id="KW-1133">Transmembrane helix</keyword>
<gene>
    <name evidence="2" type="ORF">CYLTODRAFT_421832</name>
</gene>
<keyword evidence="3" id="KW-1185">Reference proteome</keyword>
<keyword evidence="1" id="KW-0812">Transmembrane</keyword>
<sequence>MVDPDIVNSFRKVALLFYHSVRLDLGIIEPNLIFLSPELMREAVGDDVLMPFVAGGPMARMRVEEAVPQWQQDIQQMNDTLHAPAFSYLHPVWHRKPLASAIVSVYTATFTMVSLIWAAIRHVSTAIVNILHPNYTKSCSGCDQLENRLREQDHHLVAYDRRIRLMESRLQFNTPSVEGDGLQLTNFLEKRRIFSSDSASTLRTMVNSPEYVSLLHSVSGGFKAVDAENEDVYDYTESGNA</sequence>
<protein>
    <submittedName>
        <fullName evidence="2">Uncharacterized protein</fullName>
    </submittedName>
</protein>
<reference evidence="2 3" key="1">
    <citation type="journal article" date="2015" name="Fungal Genet. Biol.">
        <title>Evolution of novel wood decay mechanisms in Agaricales revealed by the genome sequences of Fistulina hepatica and Cylindrobasidium torrendii.</title>
        <authorList>
            <person name="Floudas D."/>
            <person name="Held B.W."/>
            <person name="Riley R."/>
            <person name="Nagy L.G."/>
            <person name="Koehler G."/>
            <person name="Ransdell A.S."/>
            <person name="Younus H."/>
            <person name="Chow J."/>
            <person name="Chiniquy J."/>
            <person name="Lipzen A."/>
            <person name="Tritt A."/>
            <person name="Sun H."/>
            <person name="Haridas S."/>
            <person name="LaButti K."/>
            <person name="Ohm R.A."/>
            <person name="Kues U."/>
            <person name="Blanchette R.A."/>
            <person name="Grigoriev I.V."/>
            <person name="Minto R.E."/>
            <person name="Hibbett D.S."/>
        </authorList>
    </citation>
    <scope>NUCLEOTIDE SEQUENCE [LARGE SCALE GENOMIC DNA]</scope>
    <source>
        <strain evidence="2 3">FP15055 ss-10</strain>
    </source>
</reference>
<name>A0A0D7BCB3_9AGAR</name>
<dbReference type="AlphaFoldDB" id="A0A0D7BCB3"/>